<sequence length="261" mass="29938">MKYFIMAFALLSGHCLYAQGIGYTYDGGDYSAQTFNANARFPLLKNMFGNVMYRHLSLEDHTVQSGSMQLFYNIKFSEKKSLVLIGTGGLYNEGWRYGAGFRYLYKHSSKINAGIGLMYNKQFFGNQLIPFFDINYEPSEKWTISGLFPIKPKVMYHFNKVLSAGMEITGEASSYRMTDTYLRNNQWTGLCRLEWLFTKRLLLSAGIGRNFINRYQFFDNDAKTGWTVITIPLSEKAQPVYEKESKGISANIGLSLRVNRD</sequence>
<evidence type="ECO:0008006" key="4">
    <source>
        <dbReference type="Google" id="ProtNLM"/>
    </source>
</evidence>
<feature type="signal peptide" evidence="1">
    <location>
        <begin position="1"/>
        <end position="18"/>
    </location>
</feature>
<keyword evidence="3" id="KW-1185">Reference proteome</keyword>
<dbReference type="RefSeq" id="WP_116854944.1">
    <property type="nucleotide sequence ID" value="NZ_QTJV01000007.1"/>
</dbReference>
<accession>A0A3E1NYU9</accession>
<dbReference type="AlphaFoldDB" id="A0A3E1NYU9"/>
<evidence type="ECO:0000313" key="3">
    <source>
        <dbReference type="Proteomes" id="UP000261174"/>
    </source>
</evidence>
<protein>
    <recommendedName>
        <fullName evidence="4">DUF481 domain-containing protein</fullName>
    </recommendedName>
</protein>
<dbReference type="OrthoDB" id="1488805at2"/>
<proteinExistence type="predicted"/>
<evidence type="ECO:0000256" key="1">
    <source>
        <dbReference type="SAM" id="SignalP"/>
    </source>
</evidence>
<reference evidence="2 3" key="1">
    <citation type="submission" date="2018-08" db="EMBL/GenBank/DDBJ databases">
        <title>Chitinophaga sp. K20C18050901, a novel bacterium isolated from forest soil.</title>
        <authorList>
            <person name="Wang C."/>
        </authorList>
    </citation>
    <scope>NUCLEOTIDE SEQUENCE [LARGE SCALE GENOMIC DNA]</scope>
    <source>
        <strain evidence="2 3">K20C18050901</strain>
    </source>
</reference>
<dbReference type="EMBL" id="QTJV01000007">
    <property type="protein sequence ID" value="RFM33092.1"/>
    <property type="molecule type" value="Genomic_DNA"/>
</dbReference>
<feature type="chain" id="PRO_5017805582" description="DUF481 domain-containing protein" evidence="1">
    <location>
        <begin position="19"/>
        <end position="261"/>
    </location>
</feature>
<gene>
    <name evidence="2" type="ORF">DXN04_18835</name>
</gene>
<dbReference type="SUPFAM" id="SSF56935">
    <property type="entry name" value="Porins"/>
    <property type="match status" value="1"/>
</dbReference>
<organism evidence="2 3">
    <name type="scientific">Chitinophaga silvisoli</name>
    <dbReference type="NCBI Taxonomy" id="2291814"/>
    <lineage>
        <taxon>Bacteria</taxon>
        <taxon>Pseudomonadati</taxon>
        <taxon>Bacteroidota</taxon>
        <taxon>Chitinophagia</taxon>
        <taxon>Chitinophagales</taxon>
        <taxon>Chitinophagaceae</taxon>
        <taxon>Chitinophaga</taxon>
    </lineage>
</organism>
<evidence type="ECO:0000313" key="2">
    <source>
        <dbReference type="EMBL" id="RFM33092.1"/>
    </source>
</evidence>
<keyword evidence="1" id="KW-0732">Signal</keyword>
<name>A0A3E1NYU9_9BACT</name>
<dbReference type="Proteomes" id="UP000261174">
    <property type="component" value="Unassembled WGS sequence"/>
</dbReference>
<comment type="caution">
    <text evidence="2">The sequence shown here is derived from an EMBL/GenBank/DDBJ whole genome shotgun (WGS) entry which is preliminary data.</text>
</comment>